<protein>
    <submittedName>
        <fullName evidence="2">VOC family protein</fullName>
    </submittedName>
</protein>
<comment type="caution">
    <text evidence="2">The sequence shown here is derived from an EMBL/GenBank/DDBJ whole genome shotgun (WGS) entry which is preliminary data.</text>
</comment>
<dbReference type="InterPro" id="IPR029068">
    <property type="entry name" value="Glyas_Bleomycin-R_OHBP_Dase"/>
</dbReference>
<reference evidence="2 3" key="1">
    <citation type="journal article" date="2019" name="Microorganisms">
        <title>Paenibacillus lutrae sp. nov., A Chitinolytic Species Isolated from A River Otter in Castril Natural Park, Granada, Spain.</title>
        <authorList>
            <person name="Rodriguez M."/>
            <person name="Reina J.C."/>
            <person name="Bejar V."/>
            <person name="Llamas I."/>
        </authorList>
    </citation>
    <scope>NUCLEOTIDE SEQUENCE [LARGE SCALE GENOMIC DNA]</scope>
    <source>
        <strain evidence="2 3">N10</strain>
    </source>
</reference>
<dbReference type="InterPro" id="IPR004360">
    <property type="entry name" value="Glyas_Fos-R_dOase_dom"/>
</dbReference>
<dbReference type="OrthoDB" id="2608626at2"/>
<name>A0A7X3JYD5_9BACL</name>
<evidence type="ECO:0000259" key="1">
    <source>
        <dbReference type="PROSITE" id="PS51819"/>
    </source>
</evidence>
<accession>A0A7X3JYD5</accession>
<feature type="domain" description="VOC" evidence="1">
    <location>
        <begin position="8"/>
        <end position="124"/>
    </location>
</feature>
<keyword evidence="3" id="KW-1185">Reference proteome</keyword>
<dbReference type="AlphaFoldDB" id="A0A7X3JYD5"/>
<sequence>MTQGLITGIDHVQLPAADLEETIAWYCRVFGFSLLENYGEFAMLTLNDRSPNLMLWQSKNYSSAHFEKDGETLPVLFFRSSEIDKLARKLQEENARIVSLDDGGFAKFLKFYDLNDNFIGVMQLMEG</sequence>
<dbReference type="PROSITE" id="PS51819">
    <property type="entry name" value="VOC"/>
    <property type="match status" value="1"/>
</dbReference>
<dbReference type="InterPro" id="IPR037523">
    <property type="entry name" value="VOC_core"/>
</dbReference>
<organism evidence="2 3">
    <name type="scientific">Paenibacillus lutrae</name>
    <dbReference type="NCBI Taxonomy" id="2078573"/>
    <lineage>
        <taxon>Bacteria</taxon>
        <taxon>Bacillati</taxon>
        <taxon>Bacillota</taxon>
        <taxon>Bacilli</taxon>
        <taxon>Bacillales</taxon>
        <taxon>Paenibacillaceae</taxon>
        <taxon>Paenibacillus</taxon>
    </lineage>
</organism>
<dbReference type="SUPFAM" id="SSF54593">
    <property type="entry name" value="Glyoxalase/Bleomycin resistance protein/Dihydroxybiphenyl dioxygenase"/>
    <property type="match status" value="1"/>
</dbReference>
<dbReference type="CDD" id="cd06587">
    <property type="entry name" value="VOC"/>
    <property type="match status" value="1"/>
</dbReference>
<dbReference type="Pfam" id="PF00903">
    <property type="entry name" value="Glyoxalase"/>
    <property type="match status" value="1"/>
</dbReference>
<evidence type="ECO:0000313" key="3">
    <source>
        <dbReference type="Proteomes" id="UP000490800"/>
    </source>
</evidence>
<evidence type="ECO:0000313" key="2">
    <source>
        <dbReference type="EMBL" id="MVO98839.1"/>
    </source>
</evidence>
<proteinExistence type="predicted"/>
<gene>
    <name evidence="2" type="ORF">EDM21_04780</name>
</gene>
<dbReference type="Gene3D" id="3.10.180.10">
    <property type="entry name" value="2,3-Dihydroxybiphenyl 1,2-Dioxygenase, domain 1"/>
    <property type="match status" value="1"/>
</dbReference>
<dbReference type="EMBL" id="RHLK01000002">
    <property type="protein sequence ID" value="MVO98839.1"/>
    <property type="molecule type" value="Genomic_DNA"/>
</dbReference>
<dbReference type="Proteomes" id="UP000490800">
    <property type="component" value="Unassembled WGS sequence"/>
</dbReference>